<feature type="compositionally biased region" description="Basic and acidic residues" evidence="1">
    <location>
        <begin position="464"/>
        <end position="492"/>
    </location>
</feature>
<feature type="compositionally biased region" description="Acidic residues" evidence="1">
    <location>
        <begin position="434"/>
        <end position="446"/>
    </location>
</feature>
<name>A0AAJ0F0H4_9PEZI</name>
<evidence type="ECO:0000256" key="1">
    <source>
        <dbReference type="SAM" id="MobiDB-lite"/>
    </source>
</evidence>
<feature type="region of interest" description="Disordered" evidence="1">
    <location>
        <begin position="320"/>
        <end position="515"/>
    </location>
</feature>
<keyword evidence="3" id="KW-1185">Reference proteome</keyword>
<dbReference type="Proteomes" id="UP001239445">
    <property type="component" value="Unassembled WGS sequence"/>
</dbReference>
<evidence type="ECO:0000313" key="3">
    <source>
        <dbReference type="Proteomes" id="UP001239445"/>
    </source>
</evidence>
<accession>A0AAJ0F0H4</accession>
<evidence type="ECO:0000313" key="2">
    <source>
        <dbReference type="EMBL" id="KAK1750131.1"/>
    </source>
</evidence>
<gene>
    <name evidence="2" type="ORF">QBC47DRAFT_394656</name>
</gene>
<reference evidence="2" key="1">
    <citation type="submission" date="2023-06" db="EMBL/GenBank/DDBJ databases">
        <title>Genome-scale phylogeny and comparative genomics of the fungal order Sordariales.</title>
        <authorList>
            <consortium name="Lawrence Berkeley National Laboratory"/>
            <person name="Hensen N."/>
            <person name="Bonometti L."/>
            <person name="Westerberg I."/>
            <person name="Brannstrom I.O."/>
            <person name="Guillou S."/>
            <person name="Cros-Aarteil S."/>
            <person name="Calhoun S."/>
            <person name="Haridas S."/>
            <person name="Kuo A."/>
            <person name="Mondo S."/>
            <person name="Pangilinan J."/>
            <person name="Riley R."/>
            <person name="Labutti K."/>
            <person name="Andreopoulos B."/>
            <person name="Lipzen A."/>
            <person name="Chen C."/>
            <person name="Yanf M."/>
            <person name="Daum C."/>
            <person name="Ng V."/>
            <person name="Clum A."/>
            <person name="Steindorff A."/>
            <person name="Ohm R."/>
            <person name="Martin F."/>
            <person name="Silar P."/>
            <person name="Natvig D."/>
            <person name="Lalanne C."/>
            <person name="Gautier V."/>
            <person name="Ament-Velasquez S.L."/>
            <person name="Kruys A."/>
            <person name="Hutchinson M.I."/>
            <person name="Powell A.J."/>
            <person name="Barry K."/>
            <person name="Miller A.N."/>
            <person name="Grigoriev I.V."/>
            <person name="Debuchy R."/>
            <person name="Gladieux P."/>
            <person name="Thoren M.H."/>
            <person name="Johannesson H."/>
        </authorList>
    </citation>
    <scope>NUCLEOTIDE SEQUENCE</scope>
    <source>
        <strain evidence="2">PSN4</strain>
    </source>
</reference>
<sequence>MALLPDLGTWLLRSVWRDSLSSGPVAIVEKLSASRPLRHGDKDALLGAVLALGPSLQLALQMLLELLPEDESRERLGEVLCPTLGQLHRALSDVLTAFDRPGKDPPAPEKHGFLGPTLTTAPRPRTPHWPAKTASPPSGDRKRPSWSPAKPPSSPVSAPAPTSHLPHPDTTSLTVPSASPALLPVPEISVPWSPREHRTAFLSQFHHPASNTPDPSLMKELRAEMRVNAAIQVAVDALEFADGQLRIVRSHASPESSEMLGSHFYEGYNRILLRALELERREFDSPPYAASLVDGASYSQSHMGKGPEEEEASKMSITFGSPERLPVLPRDQGRDGGVNGGGGRGVPVRRNTTQGISEPDNSMRRTKLKRRLSLAEELALACDGDSDEEGSGSDDNDNNDDDDEDDDEDQESEDEPSKPSSGPNSRIRPKDTSSESESEDSEEAAGESESQSGESDSDDTSSEDGDRNVGRAPARHADAKDTGSARLKRLETRVAVISPPTSPERPAAVVMTEKA</sequence>
<organism evidence="2 3">
    <name type="scientific">Echria macrotheca</name>
    <dbReference type="NCBI Taxonomy" id="438768"/>
    <lineage>
        <taxon>Eukaryota</taxon>
        <taxon>Fungi</taxon>
        <taxon>Dikarya</taxon>
        <taxon>Ascomycota</taxon>
        <taxon>Pezizomycotina</taxon>
        <taxon>Sordariomycetes</taxon>
        <taxon>Sordariomycetidae</taxon>
        <taxon>Sordariales</taxon>
        <taxon>Schizotheciaceae</taxon>
        <taxon>Echria</taxon>
    </lineage>
</organism>
<dbReference type="EMBL" id="MU839849">
    <property type="protein sequence ID" value="KAK1750131.1"/>
    <property type="molecule type" value="Genomic_DNA"/>
</dbReference>
<feature type="region of interest" description="Disordered" evidence="1">
    <location>
        <begin position="98"/>
        <end position="179"/>
    </location>
</feature>
<feature type="compositionally biased region" description="Gly residues" evidence="1">
    <location>
        <begin position="335"/>
        <end position="345"/>
    </location>
</feature>
<feature type="compositionally biased region" description="Basic and acidic residues" evidence="1">
    <location>
        <begin position="100"/>
        <end position="112"/>
    </location>
</feature>
<feature type="compositionally biased region" description="Polar residues" evidence="1">
    <location>
        <begin position="351"/>
        <end position="360"/>
    </location>
</feature>
<dbReference type="AlphaFoldDB" id="A0AAJ0F0H4"/>
<proteinExistence type="predicted"/>
<protein>
    <submittedName>
        <fullName evidence="2">Uncharacterized protein</fullName>
    </submittedName>
</protein>
<feature type="compositionally biased region" description="Acidic residues" evidence="1">
    <location>
        <begin position="384"/>
        <end position="414"/>
    </location>
</feature>
<comment type="caution">
    <text evidence="2">The sequence shown here is derived from an EMBL/GenBank/DDBJ whole genome shotgun (WGS) entry which is preliminary data.</text>
</comment>